<protein>
    <recommendedName>
        <fullName evidence="3">DUF2200 domain-containing protein</fullName>
    </recommendedName>
</protein>
<dbReference type="PIRSF" id="PIRSF033199">
    <property type="entry name" value="UCP033199"/>
    <property type="match status" value="1"/>
</dbReference>
<dbReference type="Gene3D" id="1.10.8.290">
    <property type="entry name" value="uncharacterized protein sp1917 domain"/>
    <property type="match status" value="1"/>
</dbReference>
<dbReference type="RefSeq" id="WP_095045654.1">
    <property type="nucleotide sequence ID" value="NZ_LN890656.1"/>
</dbReference>
<dbReference type="InterPro" id="IPR023204">
    <property type="entry name" value="SP1917_dom_sf"/>
</dbReference>
<dbReference type="KEGG" id="pbf:CFX0092_B0847"/>
<proteinExistence type="predicted"/>
<evidence type="ECO:0008006" key="3">
    <source>
        <dbReference type="Google" id="ProtNLM"/>
    </source>
</evidence>
<dbReference type="Pfam" id="PF09966">
    <property type="entry name" value="DUF2200"/>
    <property type="match status" value="1"/>
</dbReference>
<dbReference type="AlphaFoldDB" id="A0A160T7C8"/>
<evidence type="ECO:0000313" key="2">
    <source>
        <dbReference type="Proteomes" id="UP000215027"/>
    </source>
</evidence>
<sequence length="124" mass="14227">MNQETPTKKHRIYTMPFARVYPEYVNKAERKGRTKAEVDEIIGWLMGYSQAELDAQLANQTDVETFVAQAPRLNPARAMIKGTVCGVRVEDIAEPTMREIRYLDKLIDELAKGKAMEKILRQEV</sequence>
<evidence type="ECO:0000313" key="1">
    <source>
        <dbReference type="EMBL" id="CUS06381.1"/>
    </source>
</evidence>
<reference evidence="1" key="1">
    <citation type="submission" date="2016-01" db="EMBL/GenBank/DDBJ databases">
        <authorList>
            <person name="Mcilroy J.S."/>
            <person name="Karst M S."/>
            <person name="Albertsen M."/>
        </authorList>
    </citation>
    <scope>NUCLEOTIDE SEQUENCE</scope>
    <source>
        <strain evidence="1">Cfx-K</strain>
    </source>
</reference>
<organism evidence="1 2">
    <name type="scientific">Candidatus Promineifilum breve</name>
    <dbReference type="NCBI Taxonomy" id="1806508"/>
    <lineage>
        <taxon>Bacteria</taxon>
        <taxon>Bacillati</taxon>
        <taxon>Chloroflexota</taxon>
        <taxon>Ardenticatenia</taxon>
        <taxon>Candidatus Promineifilales</taxon>
        <taxon>Candidatus Promineifilaceae</taxon>
        <taxon>Candidatus Promineifilum</taxon>
    </lineage>
</organism>
<accession>A0A160T7C8</accession>
<dbReference type="OrthoDB" id="3192540at2"/>
<dbReference type="Proteomes" id="UP000215027">
    <property type="component" value="Chromosome II"/>
</dbReference>
<name>A0A160T7C8_9CHLR</name>
<dbReference type="InterPro" id="IPR014580">
    <property type="entry name" value="UCP033199"/>
</dbReference>
<dbReference type="EMBL" id="LN890656">
    <property type="protein sequence ID" value="CUS06381.1"/>
    <property type="molecule type" value="Genomic_DNA"/>
</dbReference>
<keyword evidence="2" id="KW-1185">Reference proteome</keyword>
<gene>
    <name evidence="1" type="ORF">CFX0092_B0847</name>
</gene>